<feature type="region of interest" description="Disordered" evidence="26">
    <location>
        <begin position="1"/>
        <end position="25"/>
    </location>
</feature>
<dbReference type="PROSITE" id="PS00021">
    <property type="entry name" value="KRINGLE_1"/>
    <property type="match status" value="1"/>
</dbReference>
<dbReference type="SUPFAM" id="SSF48726">
    <property type="entry name" value="Immunoglobulin"/>
    <property type="match status" value="1"/>
</dbReference>
<dbReference type="GO" id="GO:0097402">
    <property type="term" value="P:neuroblast migration"/>
    <property type="evidence" value="ECO:0007669"/>
    <property type="project" value="EnsemblMetazoa"/>
</dbReference>
<dbReference type="GO" id="GO:0012505">
    <property type="term" value="C:endomembrane system"/>
    <property type="evidence" value="ECO:0007669"/>
    <property type="project" value="UniProtKB-SubCell"/>
</dbReference>
<evidence type="ECO:0000256" key="6">
    <source>
        <dbReference type="ARBA" id="ARBA00022679"/>
    </source>
</evidence>
<dbReference type="GO" id="GO:0017147">
    <property type="term" value="F:Wnt-protein binding"/>
    <property type="evidence" value="ECO:0007669"/>
    <property type="project" value="EnsemblMetazoa"/>
</dbReference>
<evidence type="ECO:0000256" key="20">
    <source>
        <dbReference type="ARBA" id="ARBA00023319"/>
    </source>
</evidence>
<dbReference type="GO" id="GO:0005109">
    <property type="term" value="F:frizzled binding"/>
    <property type="evidence" value="ECO:0007669"/>
    <property type="project" value="EnsemblMetazoa"/>
</dbReference>
<evidence type="ECO:0000256" key="25">
    <source>
        <dbReference type="PROSITE-ProRule" id="PRU00121"/>
    </source>
</evidence>
<dbReference type="GO" id="GO:0045200">
    <property type="term" value="P:establishment of neuroblast polarity"/>
    <property type="evidence" value="ECO:0007669"/>
    <property type="project" value="EnsemblMetazoa"/>
</dbReference>
<dbReference type="AlphaFoldDB" id="A0A090KXX5"/>
<dbReference type="SUPFAM" id="SSF57440">
    <property type="entry name" value="Kringle-like"/>
    <property type="match status" value="1"/>
</dbReference>
<dbReference type="InterPro" id="IPR000719">
    <property type="entry name" value="Prot_kinase_dom"/>
</dbReference>
<keyword evidence="16" id="KW-0829">Tyrosine-protein kinase</keyword>
<reference evidence="34" key="3">
    <citation type="submission" date="2020-12" db="UniProtKB">
        <authorList>
            <consortium name="WormBaseParasite"/>
        </authorList>
    </citation>
    <scope>IDENTIFICATION</scope>
</reference>
<feature type="compositionally biased region" description="Basic residues" evidence="26">
    <location>
        <begin position="13"/>
        <end position="22"/>
    </location>
</feature>
<evidence type="ECO:0000256" key="26">
    <source>
        <dbReference type="SAM" id="MobiDB-lite"/>
    </source>
</evidence>
<dbReference type="Gene3D" id="1.10.510.10">
    <property type="entry name" value="Transferase(Phosphotransferase) domain 1"/>
    <property type="match status" value="1"/>
</dbReference>
<dbReference type="GO" id="GO:0031594">
    <property type="term" value="C:neuromuscular junction"/>
    <property type="evidence" value="ECO:0007669"/>
    <property type="project" value="EnsemblMetazoa"/>
</dbReference>
<evidence type="ECO:0000256" key="21">
    <source>
        <dbReference type="ARBA" id="ARBA00051243"/>
    </source>
</evidence>
<keyword evidence="24" id="KW-0479">Metal-binding</keyword>
<dbReference type="Pfam" id="PF07714">
    <property type="entry name" value="PK_Tyr_Ser-Thr"/>
    <property type="match status" value="1"/>
</dbReference>
<dbReference type="EMBL" id="LN609400">
    <property type="protein sequence ID" value="CEF60687.1"/>
    <property type="molecule type" value="Genomic_DNA"/>
</dbReference>
<feature type="binding site" evidence="24">
    <location>
        <position position="788"/>
    </location>
    <ligand>
        <name>Mg(2+)</name>
        <dbReference type="ChEBI" id="CHEBI:18420"/>
    </ligand>
</feature>
<dbReference type="FunFam" id="1.10.510.10:FF:001512">
    <property type="entry name" value="Receptor tyrosine-protein kinase erbB-2"/>
    <property type="match status" value="1"/>
</dbReference>
<dbReference type="GO" id="GO:0048680">
    <property type="term" value="P:positive regulation of axon regeneration"/>
    <property type="evidence" value="ECO:0007669"/>
    <property type="project" value="UniProtKB-ARBA"/>
</dbReference>
<evidence type="ECO:0000256" key="19">
    <source>
        <dbReference type="ARBA" id="ARBA00023180"/>
    </source>
</evidence>
<evidence type="ECO:0000256" key="7">
    <source>
        <dbReference type="ARBA" id="ARBA00022692"/>
    </source>
</evidence>
<dbReference type="SMART" id="SM00408">
    <property type="entry name" value="IGc2"/>
    <property type="match status" value="1"/>
</dbReference>
<keyword evidence="17" id="KW-1015">Disulfide bond</keyword>
<keyword evidence="18 32" id="KW-0675">Receptor</keyword>
<evidence type="ECO:0000256" key="16">
    <source>
        <dbReference type="ARBA" id="ARBA00023137"/>
    </source>
</evidence>
<dbReference type="InterPro" id="IPR001245">
    <property type="entry name" value="Ser-Thr/Tyr_kinase_cat_dom"/>
</dbReference>
<evidence type="ECO:0000256" key="1">
    <source>
        <dbReference type="ARBA" id="ARBA00004308"/>
    </source>
</evidence>
<dbReference type="GO" id="GO:1904936">
    <property type="term" value="P:interneuron migration"/>
    <property type="evidence" value="ECO:0007669"/>
    <property type="project" value="EnsemblMetazoa"/>
</dbReference>
<dbReference type="InterPro" id="IPR011009">
    <property type="entry name" value="Kinase-like_dom_sf"/>
</dbReference>
<keyword evidence="20" id="KW-0393">Immunoglobulin domain</keyword>
<keyword evidence="24" id="KW-0460">Magnesium</keyword>
<reference evidence="32" key="1">
    <citation type="submission" date="2014-09" db="EMBL/GenBank/DDBJ databases">
        <authorList>
            <person name="Aslett A.Martin."/>
        </authorList>
    </citation>
    <scope>NUCLEOTIDE SEQUENCE</scope>
    <source>
        <strain evidence="32">ED321 Heterogonic</strain>
    </source>
</reference>
<dbReference type="PROSITE" id="PS50038">
    <property type="entry name" value="FZ"/>
    <property type="match status" value="1"/>
</dbReference>
<keyword evidence="14 27" id="KW-1133">Transmembrane helix</keyword>
<dbReference type="GO" id="GO:0030424">
    <property type="term" value="C:axon"/>
    <property type="evidence" value="ECO:0007669"/>
    <property type="project" value="EnsemblMetazoa"/>
</dbReference>
<dbReference type="SMART" id="SM00409">
    <property type="entry name" value="IG"/>
    <property type="match status" value="1"/>
</dbReference>
<dbReference type="SMART" id="SM00130">
    <property type="entry name" value="KR"/>
    <property type="match status" value="1"/>
</dbReference>
<evidence type="ECO:0000259" key="31">
    <source>
        <dbReference type="PROSITE" id="PS50835"/>
    </source>
</evidence>
<evidence type="ECO:0000256" key="10">
    <source>
        <dbReference type="ARBA" id="ARBA00022741"/>
    </source>
</evidence>
<keyword evidence="15 27" id="KW-0472">Membrane</keyword>
<keyword evidence="33" id="KW-1185">Reference proteome</keyword>
<dbReference type="GO" id="GO:0005524">
    <property type="term" value="F:ATP binding"/>
    <property type="evidence" value="ECO:0007669"/>
    <property type="project" value="UniProtKB-KW"/>
</dbReference>
<dbReference type="EC" id="2.7.10.1" evidence="3"/>
<feature type="compositionally biased region" description="Polar residues" evidence="26">
    <location>
        <begin position="1"/>
        <end position="11"/>
    </location>
</feature>
<feature type="binding site" evidence="23">
    <location>
        <position position="787"/>
    </location>
    <ligand>
        <name>ATP</name>
        <dbReference type="ChEBI" id="CHEBI:30616"/>
    </ligand>
</feature>
<feature type="domain" description="Ig-like" evidence="31">
    <location>
        <begin position="58"/>
        <end position="149"/>
    </location>
</feature>
<keyword evidence="4" id="KW-0597">Phosphoprotein</keyword>
<dbReference type="InterPro" id="IPR013806">
    <property type="entry name" value="Kringle-like"/>
</dbReference>
<dbReference type="GO" id="GO:0043235">
    <property type="term" value="C:receptor complex"/>
    <property type="evidence" value="ECO:0007669"/>
    <property type="project" value="TreeGrafter"/>
</dbReference>
<dbReference type="InterPro" id="IPR020067">
    <property type="entry name" value="Frizzled_dom"/>
</dbReference>
<gene>
    <name evidence="32 34 35" type="ORF">SRAE_X000242000</name>
</gene>
<dbReference type="GO" id="GO:0030425">
    <property type="term" value="C:dendrite"/>
    <property type="evidence" value="ECO:0007669"/>
    <property type="project" value="EnsemblMetazoa"/>
</dbReference>
<dbReference type="WormBase" id="SRAE_X000242000">
    <property type="protein sequence ID" value="SRP06376"/>
    <property type="gene ID" value="WBGene00268006"/>
</dbReference>
<dbReference type="FunFam" id="2.60.40.10:FF:000017">
    <property type="entry name" value="Down syndrome cell adhesion molecule b"/>
    <property type="match status" value="1"/>
</dbReference>
<dbReference type="GeneID" id="36385500"/>
<protein>
    <recommendedName>
        <fullName evidence="3">receptor protein-tyrosine kinase</fullName>
        <ecNumber evidence="3">2.7.10.1</ecNumber>
    </recommendedName>
</protein>
<evidence type="ECO:0000256" key="3">
    <source>
        <dbReference type="ARBA" id="ARBA00011902"/>
    </source>
</evidence>
<evidence type="ECO:0000256" key="14">
    <source>
        <dbReference type="ARBA" id="ARBA00022989"/>
    </source>
</evidence>
<comment type="caution">
    <text evidence="25">Lacks conserved residue(s) required for the propagation of feature annotation.</text>
</comment>
<evidence type="ECO:0000313" key="32">
    <source>
        <dbReference type="EMBL" id="CEF60687.1"/>
    </source>
</evidence>
<dbReference type="GO" id="GO:0007169">
    <property type="term" value="P:cell surface receptor protein tyrosine kinase signaling pathway"/>
    <property type="evidence" value="ECO:0007669"/>
    <property type="project" value="TreeGrafter"/>
</dbReference>
<evidence type="ECO:0000256" key="4">
    <source>
        <dbReference type="ARBA" id="ARBA00022553"/>
    </source>
</evidence>
<dbReference type="PIRSF" id="PIRSF000615">
    <property type="entry name" value="TyrPK_CSF1-R"/>
    <property type="match status" value="1"/>
</dbReference>
<dbReference type="PROSITE" id="PS50070">
    <property type="entry name" value="KRINGLE_2"/>
    <property type="match status" value="1"/>
</dbReference>
<dbReference type="InterPro" id="IPR041775">
    <property type="entry name" value="Ror-like_CRD"/>
</dbReference>
<keyword evidence="12 23" id="KW-0067">ATP-binding</keyword>
<evidence type="ECO:0000256" key="15">
    <source>
        <dbReference type="ARBA" id="ARBA00023136"/>
    </source>
</evidence>
<dbReference type="GO" id="GO:0007155">
    <property type="term" value="P:cell adhesion"/>
    <property type="evidence" value="ECO:0007669"/>
    <property type="project" value="UniProtKB-KW"/>
</dbReference>
<dbReference type="InterPro" id="IPR013783">
    <property type="entry name" value="Ig-like_fold"/>
</dbReference>
<evidence type="ECO:0000256" key="12">
    <source>
        <dbReference type="ARBA" id="ARBA00022840"/>
    </source>
</evidence>
<evidence type="ECO:0000256" key="9">
    <source>
        <dbReference type="ARBA" id="ARBA00022737"/>
    </source>
</evidence>
<dbReference type="GO" id="GO:0007411">
    <property type="term" value="P:axon guidance"/>
    <property type="evidence" value="ECO:0007669"/>
    <property type="project" value="EnsemblMetazoa"/>
</dbReference>
<evidence type="ECO:0000313" key="35">
    <source>
        <dbReference type="WormBase" id="SRAE_X000242000"/>
    </source>
</evidence>
<dbReference type="PANTHER" id="PTHR24416:SF611">
    <property type="entry name" value="TYROSINE-PROTEIN KINASE TRANSMEMBRANE RECEPTOR ROR"/>
    <property type="match status" value="1"/>
</dbReference>
<dbReference type="InterPro" id="IPR007110">
    <property type="entry name" value="Ig-like_dom"/>
</dbReference>
<dbReference type="RefSeq" id="XP_024499896.1">
    <property type="nucleotide sequence ID" value="XM_024645633.1"/>
</dbReference>
<dbReference type="Pfam" id="PF00051">
    <property type="entry name" value="Kringle"/>
    <property type="match status" value="1"/>
</dbReference>
<evidence type="ECO:0000259" key="30">
    <source>
        <dbReference type="PROSITE" id="PS50070"/>
    </source>
</evidence>
<keyword evidence="6" id="KW-0808">Transferase</keyword>
<feature type="domain" description="Protein kinase" evidence="28">
    <location>
        <begin position="648"/>
        <end position="928"/>
    </location>
</feature>
<evidence type="ECO:0000259" key="29">
    <source>
        <dbReference type="PROSITE" id="PS50038"/>
    </source>
</evidence>
<dbReference type="InterPro" id="IPR038178">
    <property type="entry name" value="Kringle_sf"/>
</dbReference>
<feature type="transmembrane region" description="Helical" evidence="27">
    <location>
        <begin position="509"/>
        <end position="533"/>
    </location>
</feature>
<feature type="compositionally biased region" description="Acidic residues" evidence="26">
    <location>
        <begin position="1029"/>
        <end position="1039"/>
    </location>
</feature>
<keyword evidence="7 27" id="KW-0812">Transmembrane</keyword>
<accession>A0A090KXX5</accession>
<keyword evidence="9" id="KW-0677">Repeat</keyword>
<comment type="catalytic activity">
    <reaction evidence="21">
        <text>L-tyrosyl-[protein] + ATP = O-phospho-L-tyrosyl-[protein] + ADP + H(+)</text>
        <dbReference type="Rhea" id="RHEA:10596"/>
        <dbReference type="Rhea" id="RHEA-COMP:10136"/>
        <dbReference type="Rhea" id="RHEA-COMP:20101"/>
        <dbReference type="ChEBI" id="CHEBI:15378"/>
        <dbReference type="ChEBI" id="CHEBI:30616"/>
        <dbReference type="ChEBI" id="CHEBI:46858"/>
        <dbReference type="ChEBI" id="CHEBI:61978"/>
        <dbReference type="ChEBI" id="CHEBI:456216"/>
        <dbReference type="EC" id="2.7.10.1"/>
    </reaction>
</comment>
<feature type="active site" description="Proton acceptor" evidence="22">
    <location>
        <position position="783"/>
    </location>
</feature>
<feature type="compositionally biased region" description="Polar residues" evidence="26">
    <location>
        <begin position="976"/>
        <end position="993"/>
    </location>
</feature>
<dbReference type="CDD" id="cd07459">
    <property type="entry name" value="CRD_TK_ROR_like"/>
    <property type="match status" value="1"/>
</dbReference>
<dbReference type="PROSITE" id="PS50835">
    <property type="entry name" value="IG_LIKE"/>
    <property type="match status" value="1"/>
</dbReference>
<evidence type="ECO:0000256" key="5">
    <source>
        <dbReference type="ARBA" id="ARBA00022572"/>
    </source>
</evidence>
<dbReference type="PROSITE" id="PS00109">
    <property type="entry name" value="PROTEIN_KINASE_TYR"/>
    <property type="match status" value="1"/>
</dbReference>
<dbReference type="GO" id="GO:0032809">
    <property type="term" value="C:neuronal cell body membrane"/>
    <property type="evidence" value="ECO:0007669"/>
    <property type="project" value="EnsemblMetazoa"/>
</dbReference>
<dbReference type="InterPro" id="IPR013098">
    <property type="entry name" value="Ig_I-set"/>
</dbReference>
<evidence type="ECO:0000256" key="17">
    <source>
        <dbReference type="ARBA" id="ARBA00023157"/>
    </source>
</evidence>
<dbReference type="InterPro" id="IPR018056">
    <property type="entry name" value="Kringle_CS"/>
</dbReference>
<dbReference type="GO" id="GO:0004714">
    <property type="term" value="F:transmembrane receptor protein tyrosine kinase activity"/>
    <property type="evidence" value="ECO:0007669"/>
    <property type="project" value="UniProtKB-EC"/>
</dbReference>
<dbReference type="InterPro" id="IPR008266">
    <property type="entry name" value="Tyr_kinase_AS"/>
</dbReference>
<keyword evidence="10 23" id="KW-0547">Nucleotide-binding</keyword>
<dbReference type="GO" id="GO:0097475">
    <property type="term" value="P:motor neuron migration"/>
    <property type="evidence" value="ECO:0007669"/>
    <property type="project" value="EnsemblMetazoa"/>
</dbReference>
<evidence type="ECO:0000256" key="8">
    <source>
        <dbReference type="ARBA" id="ARBA00022729"/>
    </source>
</evidence>
<dbReference type="PROSITE" id="PS50011">
    <property type="entry name" value="PROTEIN_KINASE_DOM"/>
    <property type="match status" value="1"/>
</dbReference>
<dbReference type="PRINTS" id="PR00018">
    <property type="entry name" value="KRINGLE"/>
</dbReference>
<dbReference type="Gene3D" id="2.40.20.10">
    <property type="entry name" value="Plasminogen Kringle 4"/>
    <property type="match status" value="1"/>
</dbReference>
<name>A0A090KXX5_STRRB</name>
<dbReference type="PRINTS" id="PR00109">
    <property type="entry name" value="TYRKINASE"/>
</dbReference>
<evidence type="ECO:0000256" key="22">
    <source>
        <dbReference type="PIRSR" id="PIRSR000615-1"/>
    </source>
</evidence>
<comment type="subcellular location">
    <subcellularLocation>
        <location evidence="1">Endomembrane system</location>
    </subcellularLocation>
    <subcellularLocation>
        <location evidence="2">Membrane</location>
        <topology evidence="2">Single-pass type I membrane protein</topology>
    </subcellularLocation>
</comment>
<dbReference type="InterPro" id="IPR036790">
    <property type="entry name" value="Frizzled_dom_sf"/>
</dbReference>
<keyword evidence="5 25" id="KW-0420">Kringle</keyword>
<dbReference type="CTD" id="36385500"/>
<dbReference type="InterPro" id="IPR036179">
    <property type="entry name" value="Ig-like_dom_sf"/>
</dbReference>
<evidence type="ECO:0000256" key="18">
    <source>
        <dbReference type="ARBA" id="ARBA00023170"/>
    </source>
</evidence>
<dbReference type="OMA" id="IQNDECP"/>
<feature type="region of interest" description="Disordered" evidence="26">
    <location>
        <begin position="934"/>
        <end position="1039"/>
    </location>
</feature>
<dbReference type="CDD" id="cd00108">
    <property type="entry name" value="KR"/>
    <property type="match status" value="1"/>
</dbReference>
<dbReference type="GO" id="GO:1904937">
    <property type="term" value="P:sensory neuron migration"/>
    <property type="evidence" value="ECO:0007669"/>
    <property type="project" value="EnsemblMetazoa"/>
</dbReference>
<feature type="domain" description="FZ" evidence="29">
    <location>
        <begin position="231"/>
        <end position="379"/>
    </location>
</feature>
<dbReference type="Gene3D" id="1.10.2000.10">
    <property type="entry name" value="Frizzled cysteine-rich domain"/>
    <property type="match status" value="1"/>
</dbReference>
<keyword evidence="13" id="KW-0130">Cell adhesion</keyword>
<feature type="compositionally biased region" description="Low complexity" evidence="26">
    <location>
        <begin position="951"/>
        <end position="972"/>
    </location>
</feature>
<dbReference type="WBParaSite" id="SRAE_X000242000.1">
    <property type="protein sequence ID" value="SRAE_X000242000.1"/>
    <property type="gene ID" value="WBGene00268006"/>
</dbReference>
<dbReference type="Pfam" id="PF07679">
    <property type="entry name" value="I-set"/>
    <property type="match status" value="1"/>
</dbReference>
<keyword evidence="8" id="KW-0732">Signal</keyword>
<evidence type="ECO:0000313" key="33">
    <source>
        <dbReference type="Proteomes" id="UP000035682"/>
    </source>
</evidence>
<dbReference type="Gene3D" id="2.60.40.10">
    <property type="entry name" value="Immunoglobulins"/>
    <property type="match status" value="1"/>
</dbReference>
<proteinExistence type="predicted"/>
<dbReference type="GO" id="GO:0046872">
    <property type="term" value="F:metal ion binding"/>
    <property type="evidence" value="ECO:0007669"/>
    <property type="project" value="UniProtKB-KW"/>
</dbReference>
<dbReference type="OrthoDB" id="2431000at2759"/>
<evidence type="ECO:0000256" key="11">
    <source>
        <dbReference type="ARBA" id="ARBA00022777"/>
    </source>
</evidence>
<sequence>MTDKASTSSMSIGHHHTHKIHRRHDDLILEPSGDYDLVYGDESVIMSDNENGVTEQRPYIRLNSFLSNTTKETGNEVRFKCEAAGAPLPLNFQWLKNHVPLEKQKRIKIRNREYTSKLTITDLDVLDSGFYQCVVSNVAGSVNSTAVLRVNKASTTNTKKPFKGKSDFSISGEEISNDYFDEMDSGRLIEDEDRIVDGSSYTMNSEDTYSQNFNSNNGIGIIDQWLNNVQLKVGECIPYQGSACKNYLDGRYILVTSDNREDIYDIDRNLRAANRFIQNMRGVKGECKQYSHAVACYHMFKVCDISQVNKGYRRGYTSNIQYPPPLISLCYNDCQKLTNDLCPEEVQLASAHDLVGDGAKAMIPKCNTLPLASDHCFSLLDKPLNKNYDLSQDMTEKKKSELWCYIKDGRDYKGTINTSKSGRTCRSWIQSSSPDFNVIEYPELKLSKNYCRNPGGKRTAPWCYVGNGEEELCTVTQCPKSIGFDDDNDGSMATKFTKMWEDIPPQQQLMALLTTGFVTIILLIIIICCVCCCKKGKKNNVRRNGGCNNGTIDGKKHLLSTAHDETQTTTTYNRMTNQIKTSSGVGMDNGISSPYEISSLLSRGTNPYNSNNQGHILQHGVQFSQHSQPSTEPPVEPYHIPEIQPQSIKIGSMIGEGQFSGVYIADYYSFNHIDGDVHQTVVVSLKSGCTMMEKQSFEENIKALASFDHQNILKLIGVSYLDFKQITGIFDYQVHGDLHEFLKVRAPANHTYDVSDNEDFLKIGIQIAQGMDYLASNGYVHQDLATRNIYVSDQRTIKICAFQMIKKGYEKDYYKSPHRYWMPIRWMSKEAIQHARYTTASDVWAFGVTLWELFTYGKTPYGDYSNEDVIEMINLRNLLECPSNCPSSMYSLMIECWNEHPERRPSFNEIFTRLQSWCISGAMQQPFLQFQTRASSSISGGSGGQKTAKTNSSNQSNSLRNNGGPITNTTNGVLYHNSNGSSGTSQHSNSNKLNGFMHSTPISQTRNVKKHSDFDSSPLMRRPNGNFEYSEDDADDDSD</sequence>
<evidence type="ECO:0000256" key="2">
    <source>
        <dbReference type="ARBA" id="ARBA00004479"/>
    </source>
</evidence>
<evidence type="ECO:0000256" key="27">
    <source>
        <dbReference type="SAM" id="Phobius"/>
    </source>
</evidence>
<keyword evidence="11 32" id="KW-0418">Kinase</keyword>
<dbReference type="InterPro" id="IPR003598">
    <property type="entry name" value="Ig_sub2"/>
</dbReference>
<dbReference type="InterPro" id="IPR050122">
    <property type="entry name" value="RTK"/>
</dbReference>
<dbReference type="Proteomes" id="UP000035682">
    <property type="component" value="Unplaced"/>
</dbReference>
<dbReference type="PANTHER" id="PTHR24416">
    <property type="entry name" value="TYROSINE-PROTEIN KINASE RECEPTOR"/>
    <property type="match status" value="1"/>
</dbReference>
<reference evidence="33" key="2">
    <citation type="submission" date="2014-09" db="EMBL/GenBank/DDBJ databases">
        <authorList>
            <person name="Martin A.A."/>
        </authorList>
    </citation>
    <scope>NUCLEOTIDE SEQUENCE</scope>
    <source>
        <strain evidence="33">ED321</strain>
    </source>
</reference>
<keyword evidence="19" id="KW-0325">Glycoprotein</keyword>
<evidence type="ECO:0000259" key="28">
    <source>
        <dbReference type="PROSITE" id="PS50011"/>
    </source>
</evidence>
<evidence type="ECO:0000256" key="13">
    <source>
        <dbReference type="ARBA" id="ARBA00022889"/>
    </source>
</evidence>
<dbReference type="InterPro" id="IPR003599">
    <property type="entry name" value="Ig_sub"/>
</dbReference>
<evidence type="ECO:0000256" key="24">
    <source>
        <dbReference type="PIRSR" id="PIRSR000615-3"/>
    </source>
</evidence>
<feature type="domain" description="Kringle" evidence="30">
    <location>
        <begin position="403"/>
        <end position="478"/>
    </location>
</feature>
<dbReference type="InterPro" id="IPR000001">
    <property type="entry name" value="Kringle"/>
</dbReference>
<dbReference type="SUPFAM" id="SSF56112">
    <property type="entry name" value="Protein kinase-like (PK-like)"/>
    <property type="match status" value="1"/>
</dbReference>
<evidence type="ECO:0000313" key="34">
    <source>
        <dbReference type="WBParaSite" id="SRAE_X000242000.1"/>
    </source>
</evidence>
<evidence type="ECO:0000256" key="23">
    <source>
        <dbReference type="PIRSR" id="PIRSR000615-2"/>
    </source>
</evidence>
<organism evidence="32">
    <name type="scientific">Strongyloides ratti</name>
    <name type="common">Parasitic roundworm</name>
    <dbReference type="NCBI Taxonomy" id="34506"/>
    <lineage>
        <taxon>Eukaryota</taxon>
        <taxon>Metazoa</taxon>
        <taxon>Ecdysozoa</taxon>
        <taxon>Nematoda</taxon>
        <taxon>Chromadorea</taxon>
        <taxon>Rhabditida</taxon>
        <taxon>Tylenchina</taxon>
        <taxon>Panagrolaimomorpha</taxon>
        <taxon>Strongyloidoidea</taxon>
        <taxon>Strongyloididae</taxon>
        <taxon>Strongyloides</taxon>
    </lineage>
</organism>